<name>A0ABR1EHC6_NECAM</name>
<keyword evidence="2" id="KW-1185">Reference proteome</keyword>
<accession>A0ABR1EHC6</accession>
<evidence type="ECO:0000313" key="2">
    <source>
        <dbReference type="Proteomes" id="UP001303046"/>
    </source>
</evidence>
<gene>
    <name evidence="1" type="primary">Necator_chrX.g23085</name>
    <name evidence="1" type="ORF">RB195_022922</name>
</gene>
<sequence length="78" mass="8939">MLHGIGKDSAIDNIDEKYDRLVEHLNDRSRKAESFETIKRRQSLDALELISGASRAVDNQELAIRAHNTLQRGNKRRP</sequence>
<comment type="caution">
    <text evidence="1">The sequence shown here is derived from an EMBL/GenBank/DDBJ whole genome shotgun (WGS) entry which is preliminary data.</text>
</comment>
<dbReference type="EMBL" id="JAVFWL010000006">
    <property type="protein sequence ID" value="KAK6762008.1"/>
    <property type="molecule type" value="Genomic_DNA"/>
</dbReference>
<reference evidence="1 2" key="1">
    <citation type="submission" date="2023-08" db="EMBL/GenBank/DDBJ databases">
        <title>A Necator americanus chromosomal reference genome.</title>
        <authorList>
            <person name="Ilik V."/>
            <person name="Petrzelkova K.J."/>
            <person name="Pardy F."/>
            <person name="Fuh T."/>
            <person name="Niatou-Singa F.S."/>
            <person name="Gouil Q."/>
            <person name="Baker L."/>
            <person name="Ritchie M.E."/>
            <person name="Jex A.R."/>
            <person name="Gazzola D."/>
            <person name="Li H."/>
            <person name="Toshio Fujiwara R."/>
            <person name="Zhan B."/>
            <person name="Aroian R.V."/>
            <person name="Pafco B."/>
            <person name="Schwarz E.M."/>
        </authorList>
    </citation>
    <scope>NUCLEOTIDE SEQUENCE [LARGE SCALE GENOMIC DNA]</scope>
    <source>
        <strain evidence="1 2">Aroian</strain>
        <tissue evidence="1">Whole animal</tissue>
    </source>
</reference>
<proteinExistence type="predicted"/>
<evidence type="ECO:0000313" key="1">
    <source>
        <dbReference type="EMBL" id="KAK6762008.1"/>
    </source>
</evidence>
<organism evidence="1 2">
    <name type="scientific">Necator americanus</name>
    <name type="common">Human hookworm</name>
    <dbReference type="NCBI Taxonomy" id="51031"/>
    <lineage>
        <taxon>Eukaryota</taxon>
        <taxon>Metazoa</taxon>
        <taxon>Ecdysozoa</taxon>
        <taxon>Nematoda</taxon>
        <taxon>Chromadorea</taxon>
        <taxon>Rhabditida</taxon>
        <taxon>Rhabditina</taxon>
        <taxon>Rhabditomorpha</taxon>
        <taxon>Strongyloidea</taxon>
        <taxon>Ancylostomatidae</taxon>
        <taxon>Bunostominae</taxon>
        <taxon>Necator</taxon>
    </lineage>
</organism>
<dbReference type="Proteomes" id="UP001303046">
    <property type="component" value="Unassembled WGS sequence"/>
</dbReference>
<protein>
    <submittedName>
        <fullName evidence="1">Uncharacterized protein</fullName>
    </submittedName>
</protein>